<dbReference type="Proteomes" id="UP000767291">
    <property type="component" value="Unassembled WGS sequence"/>
</dbReference>
<keyword evidence="3" id="KW-1185">Reference proteome</keyword>
<evidence type="ECO:0000313" key="3">
    <source>
        <dbReference type="Proteomes" id="UP000767291"/>
    </source>
</evidence>
<feature type="chain" id="PRO_5045993403" evidence="1">
    <location>
        <begin position="30"/>
        <end position="238"/>
    </location>
</feature>
<organism evidence="2 3">
    <name type="scientific">Metaclostridioides mangenotii</name>
    <dbReference type="NCBI Taxonomy" id="1540"/>
    <lineage>
        <taxon>Bacteria</taxon>
        <taxon>Bacillati</taxon>
        <taxon>Bacillota</taxon>
        <taxon>Clostridia</taxon>
        <taxon>Peptostreptococcales</taxon>
        <taxon>Peptostreptococcaceae</taxon>
        <taxon>Metaclostridioides</taxon>
    </lineage>
</organism>
<evidence type="ECO:0000256" key="1">
    <source>
        <dbReference type="SAM" id="SignalP"/>
    </source>
</evidence>
<proteinExistence type="predicted"/>
<evidence type="ECO:0000313" key="2">
    <source>
        <dbReference type="EMBL" id="MBP1855390.1"/>
    </source>
</evidence>
<gene>
    <name evidence="2" type="ORF">J2Z43_001785</name>
</gene>
<name>A0ABS4EBT0_9FIRM</name>
<dbReference type="RefSeq" id="WP_209456835.1">
    <property type="nucleotide sequence ID" value="NZ_BAAACS010000012.1"/>
</dbReference>
<protein>
    <submittedName>
        <fullName evidence="2">Uncharacterized protein</fullName>
    </submittedName>
</protein>
<accession>A0ABS4EBT0</accession>
<dbReference type="EMBL" id="JAGGJX010000003">
    <property type="protein sequence ID" value="MBP1855390.1"/>
    <property type="molecule type" value="Genomic_DNA"/>
</dbReference>
<reference evidence="2 3" key="1">
    <citation type="submission" date="2021-03" db="EMBL/GenBank/DDBJ databases">
        <title>Genomic Encyclopedia of Type Strains, Phase IV (KMG-IV): sequencing the most valuable type-strain genomes for metagenomic binning, comparative biology and taxonomic classification.</title>
        <authorList>
            <person name="Goeker M."/>
        </authorList>
    </citation>
    <scope>NUCLEOTIDE SEQUENCE [LARGE SCALE GENOMIC DNA]</scope>
    <source>
        <strain evidence="2 3">DSM 1289</strain>
    </source>
</reference>
<comment type="caution">
    <text evidence="2">The sequence shown here is derived from an EMBL/GenBank/DDBJ whole genome shotgun (WGS) entry which is preliminary data.</text>
</comment>
<feature type="signal peptide" evidence="1">
    <location>
        <begin position="1"/>
        <end position="29"/>
    </location>
</feature>
<keyword evidence="1" id="KW-0732">Signal</keyword>
<sequence length="238" mass="26448">MKNKRINKILVTTMAFVMLTIPIASTAYAVETTESENIYIEDTEYTADEVRDNVDLYNKLKEEKPEYLKELLNIDYLENEIPKVDLSKDDTLYPDVNSANSLARSATSLGWKIHSKKLVSTNYGPWRNGPSGSGPATIGINKGSIANLSYTNTISGSFPIGSVSIGKSLGVTIGKSDTYAASYSISIPKGKRKMIIFRPRYKTYQVVQRYYAKGTFTGKTATATVKVFDNWDFSSKNL</sequence>